<dbReference type="Proteomes" id="UP000198638">
    <property type="component" value="Unassembled WGS sequence"/>
</dbReference>
<evidence type="ECO:0000313" key="1">
    <source>
        <dbReference type="EMBL" id="SEA63784.1"/>
    </source>
</evidence>
<gene>
    <name evidence="1" type="ORF">SAMN05192564_102484</name>
</gene>
<sequence length="116" mass="12683">METEYSLAVLRKKNRGVITRTVQDVKNVDALRLADDAVENLVTAMGPVPHASIFVARHKRESEGYVCEAQAFVAQFTHEAHGAAWIIPGYVIADGFHLGPCGRQDANDHALRSTIA</sequence>
<dbReference type="EMBL" id="FNRQ01000002">
    <property type="protein sequence ID" value="SEA63784.1"/>
    <property type="molecule type" value="Genomic_DNA"/>
</dbReference>
<proteinExistence type="predicted"/>
<reference evidence="2" key="1">
    <citation type="submission" date="2016-10" db="EMBL/GenBank/DDBJ databases">
        <authorList>
            <person name="Varghese N."/>
            <person name="Submissions S."/>
        </authorList>
    </citation>
    <scope>NUCLEOTIDE SEQUENCE [LARGE SCALE GENOMIC DNA]</scope>
    <source>
        <strain evidence="2">LMG 24000</strain>
    </source>
</reference>
<evidence type="ECO:0000313" key="2">
    <source>
        <dbReference type="Proteomes" id="UP000198638"/>
    </source>
</evidence>
<dbReference type="AlphaFoldDB" id="A0A1H4CTY1"/>
<keyword evidence="2" id="KW-1185">Reference proteome</keyword>
<name>A0A1H4CTY1_9BURK</name>
<organism evidence="1 2">
    <name type="scientific">Paraburkholderia sartisoli</name>
    <dbReference type="NCBI Taxonomy" id="83784"/>
    <lineage>
        <taxon>Bacteria</taxon>
        <taxon>Pseudomonadati</taxon>
        <taxon>Pseudomonadota</taxon>
        <taxon>Betaproteobacteria</taxon>
        <taxon>Burkholderiales</taxon>
        <taxon>Burkholderiaceae</taxon>
        <taxon>Paraburkholderia</taxon>
    </lineage>
</organism>
<protein>
    <submittedName>
        <fullName evidence="1">Uncharacterized protein</fullName>
    </submittedName>
</protein>
<accession>A0A1H4CTY1</accession>